<keyword evidence="2" id="KW-1185">Reference proteome</keyword>
<evidence type="ECO:0000313" key="2">
    <source>
        <dbReference type="Proteomes" id="UP000505377"/>
    </source>
</evidence>
<gene>
    <name evidence="1" type="ORF">HOP40_32005</name>
</gene>
<dbReference type="AlphaFoldDB" id="A0A6M6JUI1"/>
<name>A0A6M6JUI1_9PSEU</name>
<dbReference type="SUPFAM" id="SSF53098">
    <property type="entry name" value="Ribonuclease H-like"/>
    <property type="match status" value="1"/>
</dbReference>
<evidence type="ECO:0000313" key="1">
    <source>
        <dbReference type="EMBL" id="QJY49821.1"/>
    </source>
</evidence>
<protein>
    <recommendedName>
        <fullName evidence="3">NurA domain-containing protein</fullName>
    </recommendedName>
</protein>
<dbReference type="EMBL" id="CP053564">
    <property type="protein sequence ID" value="QJY49821.1"/>
    <property type="molecule type" value="Genomic_DNA"/>
</dbReference>
<accession>A0A6M6JUI1</accession>
<dbReference type="Proteomes" id="UP000505377">
    <property type="component" value="Chromosome"/>
</dbReference>
<evidence type="ECO:0008006" key="3">
    <source>
        <dbReference type="Google" id="ProtNLM"/>
    </source>
</evidence>
<proteinExistence type="predicted"/>
<sequence>MRFSVDPWDPSYGTSVGTDLEPSRVEAVVGLERPAEEWGPVDPTPGVLPPSRVLFVDGVRRTDAQVWVDESDGTASPALCASYAAGVVCCCTDDGAHLVRAEVRRGLVTSSPDGVDVTTPAGTYACTRVEPGRAGEDPGKALSVAVQTRMQETELLVAAGARDEHGAEDDLIVVDGALGRLHLPRALGLVKTHARTYLPPALNAVVAQLGPAQRTPVFRLEQPESDRALHRHTWYLRLPCPPGAPWAGVVRVECGGELAPELVVALADVSQATIPRFASSAYKDSRAPQNLYPIAGLERALRRRLGDPALMYRALRRAAFAAA</sequence>
<dbReference type="KEGG" id="pbro:HOP40_32005"/>
<organism evidence="1 2">
    <name type="scientific">Pseudonocardia broussonetiae</name>
    <dbReference type="NCBI Taxonomy" id="2736640"/>
    <lineage>
        <taxon>Bacteria</taxon>
        <taxon>Bacillati</taxon>
        <taxon>Actinomycetota</taxon>
        <taxon>Actinomycetes</taxon>
        <taxon>Pseudonocardiales</taxon>
        <taxon>Pseudonocardiaceae</taxon>
        <taxon>Pseudonocardia</taxon>
    </lineage>
</organism>
<dbReference type="InterPro" id="IPR012337">
    <property type="entry name" value="RNaseH-like_sf"/>
</dbReference>
<dbReference type="RefSeq" id="WP_172166571.1">
    <property type="nucleotide sequence ID" value="NZ_CP053564.1"/>
</dbReference>
<reference evidence="1 2" key="1">
    <citation type="submission" date="2020-05" db="EMBL/GenBank/DDBJ databases">
        <authorList>
            <person name="Mo P."/>
        </authorList>
    </citation>
    <scope>NUCLEOTIDE SEQUENCE [LARGE SCALE GENOMIC DNA]</scope>
    <source>
        <strain evidence="1 2">Gen01</strain>
    </source>
</reference>